<dbReference type="Gene3D" id="2.60.260.20">
    <property type="entry name" value="Urease metallochaperone UreE, N-terminal domain"/>
    <property type="match status" value="2"/>
</dbReference>
<proteinExistence type="predicted"/>
<dbReference type="InterPro" id="IPR001623">
    <property type="entry name" value="DnaJ_domain"/>
</dbReference>
<dbReference type="PRINTS" id="PR00625">
    <property type="entry name" value="JDOMAIN"/>
</dbReference>
<protein>
    <submittedName>
        <fullName evidence="8">DnaJ-like protein subfamily B member 5</fullName>
    </submittedName>
</protein>
<dbReference type="SUPFAM" id="SSF46565">
    <property type="entry name" value="Chaperone J-domain"/>
    <property type="match status" value="1"/>
</dbReference>
<dbReference type="FunFam" id="2.60.260.20:FF:000015">
    <property type="entry name" value="Heat shock protein 40"/>
    <property type="match status" value="1"/>
</dbReference>
<dbReference type="InterPro" id="IPR036869">
    <property type="entry name" value="J_dom_sf"/>
</dbReference>
<dbReference type="Proteomes" id="UP000028924">
    <property type="component" value="Unassembled WGS sequence"/>
</dbReference>
<dbReference type="eggNOG" id="KOG0714">
    <property type="taxonomic scope" value="Eukaryota"/>
</dbReference>
<accession>A0A087SAM1</accession>
<evidence type="ECO:0000256" key="2">
    <source>
        <dbReference type="ARBA" id="ARBA00022737"/>
    </source>
</evidence>
<keyword evidence="2" id="KW-0677">Repeat</keyword>
<dbReference type="GO" id="GO:0005829">
    <property type="term" value="C:cytosol"/>
    <property type="evidence" value="ECO:0007669"/>
    <property type="project" value="TreeGrafter"/>
</dbReference>
<reference evidence="9" key="4">
    <citation type="submission" date="2018-10" db="EMBL/GenBank/DDBJ databases">
        <authorList>
            <person name="Hovde B."/>
            <person name="Zhang X."/>
        </authorList>
    </citation>
    <scope>NUCLEOTIDE SEQUENCE [LARGE SCALE GENOMIC DNA]</scope>
    <source>
        <strain evidence="9">UTEX 25</strain>
    </source>
</reference>
<reference evidence="11" key="3">
    <citation type="journal article" date="2018" name="Algal Res.">
        <title>Characterization of plant carbon substrate utilization by Auxenochlorella protothecoides.</title>
        <authorList>
            <person name="Vogler B.W."/>
            <person name="Starkenburg S.R."/>
            <person name="Sudasinghe N."/>
            <person name="Schambach J.Y."/>
            <person name="Rollin J.A."/>
            <person name="Pattathil S."/>
            <person name="Barry A.N."/>
        </authorList>
    </citation>
    <scope>NUCLEOTIDE SEQUENCE [LARGE SCALE GENOMIC DNA]</scope>
    <source>
        <strain evidence="11">UTEX 25</strain>
    </source>
</reference>
<evidence type="ECO:0000259" key="6">
    <source>
        <dbReference type="PROSITE" id="PS50076"/>
    </source>
</evidence>
<dbReference type="GeneID" id="23614357"/>
<organism evidence="8 10">
    <name type="scientific">Auxenochlorella protothecoides</name>
    <name type="common">Green microalga</name>
    <name type="synonym">Chlorella protothecoides</name>
    <dbReference type="NCBI Taxonomy" id="3075"/>
    <lineage>
        <taxon>Eukaryota</taxon>
        <taxon>Viridiplantae</taxon>
        <taxon>Chlorophyta</taxon>
        <taxon>core chlorophytes</taxon>
        <taxon>Trebouxiophyceae</taxon>
        <taxon>Chlorellales</taxon>
        <taxon>Chlorellaceae</taxon>
        <taxon>Auxenochlorella</taxon>
    </lineage>
</organism>
<dbReference type="RefSeq" id="XP_011395640.1">
    <property type="nucleotide sequence ID" value="XM_011397338.1"/>
</dbReference>
<dbReference type="Pfam" id="PF00226">
    <property type="entry name" value="DnaJ"/>
    <property type="match status" value="1"/>
</dbReference>
<dbReference type="Pfam" id="PF01556">
    <property type="entry name" value="DnaJ_C"/>
    <property type="match status" value="1"/>
</dbReference>
<dbReference type="GO" id="GO:0051087">
    <property type="term" value="F:protein-folding chaperone binding"/>
    <property type="evidence" value="ECO:0007669"/>
    <property type="project" value="TreeGrafter"/>
</dbReference>
<evidence type="ECO:0000313" key="10">
    <source>
        <dbReference type="Proteomes" id="UP000028924"/>
    </source>
</evidence>
<evidence type="ECO:0000256" key="1">
    <source>
        <dbReference type="ARBA" id="ARBA00022723"/>
    </source>
</evidence>
<evidence type="ECO:0000313" key="8">
    <source>
        <dbReference type="EMBL" id="KFM22775.1"/>
    </source>
</evidence>
<dbReference type="EMBL" id="GDKF01008933">
    <property type="protein sequence ID" value="JAT69689.1"/>
    <property type="molecule type" value="Transcribed_RNA"/>
</dbReference>
<evidence type="ECO:0000313" key="9">
    <source>
        <dbReference type="EMBL" id="RMZ52130.1"/>
    </source>
</evidence>
<dbReference type="OrthoDB" id="550424at2759"/>
<dbReference type="Proteomes" id="UP000279271">
    <property type="component" value="Unassembled WGS sequence"/>
</dbReference>
<dbReference type="AlphaFoldDB" id="A0A087SAM1"/>
<dbReference type="GO" id="GO:0006457">
    <property type="term" value="P:protein folding"/>
    <property type="evidence" value="ECO:0007669"/>
    <property type="project" value="InterPro"/>
</dbReference>
<dbReference type="EMBL" id="KL662081">
    <property type="protein sequence ID" value="KFM22775.1"/>
    <property type="molecule type" value="Genomic_DNA"/>
</dbReference>
<keyword evidence="4" id="KW-0862">Zinc</keyword>
<evidence type="ECO:0000256" key="4">
    <source>
        <dbReference type="ARBA" id="ARBA00022833"/>
    </source>
</evidence>
<feature type="domain" description="J" evidence="6">
    <location>
        <begin position="4"/>
        <end position="71"/>
    </location>
</feature>
<reference evidence="8 10" key="1">
    <citation type="journal article" date="2014" name="BMC Genomics">
        <title>Oil accumulation mechanisms of the oleaginous microalga Chlorella protothecoides revealed through its genome, transcriptomes, and proteomes.</title>
        <authorList>
            <person name="Gao C."/>
            <person name="Wang Y."/>
            <person name="Shen Y."/>
            <person name="Yan D."/>
            <person name="He X."/>
            <person name="Dai J."/>
            <person name="Wu Q."/>
        </authorList>
    </citation>
    <scope>NUCLEOTIDE SEQUENCE [LARGE SCALE GENOMIC DNA]</scope>
    <source>
        <strain evidence="8 10">0710</strain>
    </source>
</reference>
<dbReference type="STRING" id="3075.A0A087SAM1"/>
<dbReference type="InterPro" id="IPR008971">
    <property type="entry name" value="HSP40/DnaJ_pept-bd"/>
</dbReference>
<dbReference type="PROSITE" id="PS50076">
    <property type="entry name" value="DNAJ_2"/>
    <property type="match status" value="1"/>
</dbReference>
<dbReference type="CDD" id="cd06257">
    <property type="entry name" value="DnaJ"/>
    <property type="match status" value="1"/>
</dbReference>
<dbReference type="GO" id="GO:0008270">
    <property type="term" value="F:zinc ion binding"/>
    <property type="evidence" value="ECO:0007669"/>
    <property type="project" value="UniProtKB-KW"/>
</dbReference>
<gene>
    <name evidence="9" type="ORF">APUTEX25_001520</name>
    <name evidence="8" type="ORF">F751_2966</name>
    <name evidence="7" type="ORF">g.25603</name>
</gene>
<evidence type="ECO:0000256" key="5">
    <source>
        <dbReference type="ARBA" id="ARBA00023186"/>
    </source>
</evidence>
<dbReference type="InterPro" id="IPR051339">
    <property type="entry name" value="DnaJ_subfamily_B"/>
</dbReference>
<dbReference type="KEGG" id="apro:F751_2966"/>
<evidence type="ECO:0000256" key="3">
    <source>
        <dbReference type="ARBA" id="ARBA00022771"/>
    </source>
</evidence>
<keyword evidence="3" id="KW-0863">Zinc-finger</keyword>
<dbReference type="InterPro" id="IPR018253">
    <property type="entry name" value="DnaJ_domain_CS"/>
</dbReference>
<keyword evidence="5" id="KW-0143">Chaperone</keyword>
<dbReference type="FunFam" id="2.60.260.20:FF:000003">
    <property type="entry name" value="DnaJ subfamily A member 2"/>
    <property type="match status" value="1"/>
</dbReference>
<dbReference type="InterPro" id="IPR002939">
    <property type="entry name" value="DnaJ_C"/>
</dbReference>
<dbReference type="EMBL" id="QOKY01000213">
    <property type="protein sequence ID" value="RMZ52130.1"/>
    <property type="molecule type" value="Genomic_DNA"/>
</dbReference>
<dbReference type="PROSITE" id="PS00636">
    <property type="entry name" value="DNAJ_1"/>
    <property type="match status" value="1"/>
</dbReference>
<dbReference type="CDD" id="cd10747">
    <property type="entry name" value="DnaJ_C"/>
    <property type="match status" value="1"/>
</dbReference>
<name>A0A087SAM1_AUXPR</name>
<dbReference type="SMART" id="SM00271">
    <property type="entry name" value="DnaJ"/>
    <property type="match status" value="1"/>
</dbReference>
<evidence type="ECO:0000313" key="7">
    <source>
        <dbReference type="EMBL" id="JAT69689.1"/>
    </source>
</evidence>
<dbReference type="Gene3D" id="1.10.287.110">
    <property type="entry name" value="DnaJ domain"/>
    <property type="match status" value="1"/>
</dbReference>
<keyword evidence="10" id="KW-1185">Reference proteome</keyword>
<evidence type="ECO:0000313" key="11">
    <source>
        <dbReference type="Proteomes" id="UP000279271"/>
    </source>
</evidence>
<keyword evidence="1" id="KW-0479">Metal-binding</keyword>
<reference evidence="9" key="5">
    <citation type="submission" date="2018-11" db="EMBL/GenBank/DDBJ databases">
        <title>Characterization of plant carbon substrate utilization by Auxenochlorella protothecoides.</title>
        <authorList>
            <person name="Vogler B.W."/>
            <person name="Starkenburg S.R."/>
            <person name="Sudasinghe N."/>
            <person name="Schambach J.Y."/>
            <person name="Rollin J.A."/>
            <person name="Pattathil S."/>
            <person name="Barry A.N."/>
        </authorList>
    </citation>
    <scope>NUCLEOTIDE SEQUENCE [LARGE SCALE GENOMIC DNA]</scope>
    <source>
        <strain evidence="9">UTEX 25</strain>
    </source>
</reference>
<dbReference type="PANTHER" id="PTHR24078:SF553">
    <property type="entry name" value="DNAJ HOMOLOG SUBFAMILY B MEMBER 5"/>
    <property type="match status" value="1"/>
</dbReference>
<dbReference type="PANTHER" id="PTHR24078">
    <property type="entry name" value="DNAJ HOMOLOG SUBFAMILY C MEMBER"/>
    <property type="match status" value="1"/>
</dbReference>
<dbReference type="GO" id="GO:0051082">
    <property type="term" value="F:unfolded protein binding"/>
    <property type="evidence" value="ECO:0007669"/>
    <property type="project" value="InterPro"/>
</dbReference>
<dbReference type="SUPFAM" id="SSF49493">
    <property type="entry name" value="HSP40/DnaJ peptide-binding domain"/>
    <property type="match status" value="2"/>
</dbReference>
<sequence length="373" mass="39964">MGRDFYKILGVSKDAKDDELKKAYRKLAMKWHPDKNPGDKQAAASEKFKEVSEAYDTLSDPQKRQIFDTYGEEGLQGMPPPGTEGAAGPGGMPGGFPGGVPAGGFPGMGVRFQSPVAGFSEDTARRIFEEFMGGDLGGMFGGGGLGGGARRGPSFQGSQGGGLGPDLFGRRSSRGFQGMGDDMGEGPAPKTQKIEVQLSCTLEELFNGATKKLKVTRNVTDAAGKTSKVEETLEIKLKPGWKEGTKVTFEGKGDSRPGAPRQDLVFVIKQLPHARFSRHGDDLHCPVTLSLVQALHPDSLDVPTLDNRVLRVRPRDTVVLPGSQKVIPNEGMPKAREWGKRGSLVLKYAVKFPRKALDATEAAQLAALLEGKE</sequence>
<reference evidence="7" key="2">
    <citation type="submission" date="2015-08" db="EMBL/GenBank/DDBJ databases">
        <authorList>
            <person name="Babu N.S."/>
            <person name="Beckwith C.J."/>
            <person name="Beseler K.G."/>
            <person name="Brison A."/>
            <person name="Carone J.V."/>
            <person name="Caskin T.P."/>
            <person name="Diamond M."/>
            <person name="Durham M.E."/>
            <person name="Foxe J.M."/>
            <person name="Go M."/>
            <person name="Henderson B.A."/>
            <person name="Jones I.B."/>
            <person name="McGettigan J.A."/>
            <person name="Micheletti S.J."/>
            <person name="Nasrallah M.E."/>
            <person name="Ortiz D."/>
            <person name="Piller C.R."/>
            <person name="Privatt S.R."/>
            <person name="Schneider S.L."/>
            <person name="Sharp S."/>
            <person name="Smith T.C."/>
            <person name="Stanton J.D."/>
            <person name="Ullery H.E."/>
            <person name="Wilson R.J."/>
            <person name="Serrano M.G."/>
            <person name="Buck G."/>
            <person name="Lee V."/>
            <person name="Wang Y."/>
            <person name="Carvalho R."/>
            <person name="Voegtly L."/>
            <person name="Shi R."/>
            <person name="Duckworth R."/>
            <person name="Johnson A."/>
            <person name="Loviza R."/>
            <person name="Walstead R."/>
            <person name="Shah Z."/>
            <person name="Kiflezghi M."/>
            <person name="Wade K."/>
            <person name="Ball S.L."/>
            <person name="Bradley K.W."/>
            <person name="Asai D.J."/>
            <person name="Bowman C.A."/>
            <person name="Russell D.A."/>
            <person name="Pope W.H."/>
            <person name="Jacobs-Sera D."/>
            <person name="Hendrix R.W."/>
            <person name="Hatfull G.F."/>
        </authorList>
    </citation>
    <scope>NUCLEOTIDE SEQUENCE</scope>
</reference>